<keyword evidence="3 7" id="KW-0489">Methyltransferase</keyword>
<dbReference type="InterPro" id="IPR051810">
    <property type="entry name" value="Precorrin_MeTrfase"/>
</dbReference>
<evidence type="ECO:0000313" key="7">
    <source>
        <dbReference type="EMBL" id="ACA60344.1"/>
    </source>
</evidence>
<proteinExistence type="predicted"/>
<dbReference type="GO" id="GO:0008168">
    <property type="term" value="F:methyltransferase activity"/>
    <property type="evidence" value="ECO:0007669"/>
    <property type="project" value="UniProtKB-KW"/>
</dbReference>
<dbReference type="InterPro" id="IPR014776">
    <property type="entry name" value="4pyrrole_Mease_sub2"/>
</dbReference>
<evidence type="ECO:0000313" key="8">
    <source>
        <dbReference type="Proteomes" id="UP000008544"/>
    </source>
</evidence>
<dbReference type="CDD" id="cd11646">
    <property type="entry name" value="Precorrin_3B_C17_MT"/>
    <property type="match status" value="1"/>
</dbReference>
<protein>
    <submittedName>
        <fullName evidence="7">Precorrin-3B C17-methyltransferase</fullName>
    </submittedName>
</protein>
<dbReference type="AlphaFoldDB" id="B1I5R5"/>
<dbReference type="GO" id="GO:0009236">
    <property type="term" value="P:cobalamin biosynthetic process"/>
    <property type="evidence" value="ECO:0007669"/>
    <property type="project" value="UniProtKB-UniPathway"/>
</dbReference>
<evidence type="ECO:0000259" key="6">
    <source>
        <dbReference type="Pfam" id="PF00590"/>
    </source>
</evidence>
<evidence type="ECO:0000256" key="1">
    <source>
        <dbReference type="ARBA" id="ARBA00004953"/>
    </source>
</evidence>
<evidence type="ECO:0000256" key="4">
    <source>
        <dbReference type="ARBA" id="ARBA00022679"/>
    </source>
</evidence>
<dbReference type="SUPFAM" id="SSF53790">
    <property type="entry name" value="Tetrapyrrole methylase"/>
    <property type="match status" value="1"/>
</dbReference>
<dbReference type="Gene3D" id="3.40.1010.10">
    <property type="entry name" value="Cobalt-precorrin-4 Transmethylase, Domain 1"/>
    <property type="match status" value="1"/>
</dbReference>
<reference evidence="8" key="1">
    <citation type="submission" date="2007-10" db="EMBL/GenBank/DDBJ databases">
        <title>Complete sequence of chromosome of Desulforudis audaxviator MP104C.</title>
        <authorList>
            <person name="Copeland A."/>
            <person name="Lucas S."/>
            <person name="Lapidus A."/>
            <person name="Barry K."/>
            <person name="Glavina del Rio T."/>
            <person name="Dalin E."/>
            <person name="Tice H."/>
            <person name="Bruce D."/>
            <person name="Pitluck S."/>
            <person name="Lowry S.R."/>
            <person name="Larimer F."/>
            <person name="Land M.L."/>
            <person name="Hauser L."/>
            <person name="Kyrpides N."/>
            <person name="Ivanova N.N."/>
            <person name="Richardson P."/>
        </authorList>
    </citation>
    <scope>NUCLEOTIDE SEQUENCE [LARGE SCALE GENOMIC DNA]</scope>
    <source>
        <strain evidence="8">MP104C</strain>
    </source>
</reference>
<dbReference type="InterPro" id="IPR035996">
    <property type="entry name" value="4pyrrol_Methylase_sf"/>
</dbReference>
<dbReference type="NCBIfam" id="TIGR01466">
    <property type="entry name" value="cobJ_cbiH"/>
    <property type="match status" value="1"/>
</dbReference>
<keyword evidence="5" id="KW-0949">S-adenosyl-L-methionine</keyword>
<dbReference type="UniPathway" id="UPA00148"/>
<dbReference type="InterPro" id="IPR000878">
    <property type="entry name" value="4pyrrol_Mease"/>
</dbReference>
<accession>B1I5R5</accession>
<dbReference type="eggNOG" id="COG1010">
    <property type="taxonomic scope" value="Bacteria"/>
</dbReference>
<evidence type="ECO:0000256" key="5">
    <source>
        <dbReference type="ARBA" id="ARBA00022691"/>
    </source>
</evidence>
<dbReference type="HOGENOM" id="CLU_047948_2_0_9"/>
<name>B1I5R5_DESAP</name>
<evidence type="ECO:0000256" key="3">
    <source>
        <dbReference type="ARBA" id="ARBA00022603"/>
    </source>
</evidence>
<evidence type="ECO:0000256" key="2">
    <source>
        <dbReference type="ARBA" id="ARBA00022573"/>
    </source>
</evidence>
<keyword evidence="8" id="KW-1185">Reference proteome</keyword>
<sequence length="220" mass="23977">MVAGYPLYLDLVREHLAGKELIKSGMRREVERVREATAAALAGHRVCLVSSGDAGVYGLAGLVLEELARRDLVLPFKVIPGVTAGLAAAALLGAPLAHDHAVISLSDLLTPIDLIKRRVRAAAEADFVLALYNVRSQTRVEPFMATLDILRETRPPGTPAGIVRNAFREGQERRVVTLAELVPDDADMLTLLIVGNTRTFTWRGFMITPRGYFDRGAHDD</sequence>
<dbReference type="Gene3D" id="3.30.950.10">
    <property type="entry name" value="Methyltransferase, Cobalt-precorrin-4 Transmethylase, Domain 2"/>
    <property type="match status" value="1"/>
</dbReference>
<dbReference type="STRING" id="477974.Daud_1851"/>
<dbReference type="PANTHER" id="PTHR47036">
    <property type="entry name" value="COBALT-FACTOR III C(17)-METHYLTRANSFERASE-RELATED"/>
    <property type="match status" value="1"/>
</dbReference>
<dbReference type="GO" id="GO:0032259">
    <property type="term" value="P:methylation"/>
    <property type="evidence" value="ECO:0007669"/>
    <property type="project" value="UniProtKB-KW"/>
</dbReference>
<dbReference type="KEGG" id="dau:Daud_1851"/>
<dbReference type="PANTHER" id="PTHR47036:SF1">
    <property type="entry name" value="COBALT-FACTOR III C(17)-METHYLTRANSFERASE-RELATED"/>
    <property type="match status" value="1"/>
</dbReference>
<keyword evidence="2" id="KW-0169">Cobalamin biosynthesis</keyword>
<dbReference type="Proteomes" id="UP000008544">
    <property type="component" value="Chromosome"/>
</dbReference>
<gene>
    <name evidence="7" type="ordered locus">Daud_1851</name>
</gene>
<keyword evidence="4 7" id="KW-0808">Transferase</keyword>
<dbReference type="EMBL" id="CP000860">
    <property type="protein sequence ID" value="ACA60344.1"/>
    <property type="molecule type" value="Genomic_DNA"/>
</dbReference>
<reference evidence="7 8" key="2">
    <citation type="journal article" date="2008" name="Science">
        <title>Environmental genomics reveals a single-species ecosystem deep within Earth.</title>
        <authorList>
            <person name="Chivian D."/>
            <person name="Brodie E.L."/>
            <person name="Alm E.J."/>
            <person name="Culley D.E."/>
            <person name="Dehal P.S."/>
            <person name="Desantis T.Z."/>
            <person name="Gihring T.M."/>
            <person name="Lapidus A."/>
            <person name="Lin L.H."/>
            <person name="Lowry S.R."/>
            <person name="Moser D.P."/>
            <person name="Richardson P.M."/>
            <person name="Southam G."/>
            <person name="Wanger G."/>
            <person name="Pratt L.M."/>
            <person name="Andersen G.L."/>
            <person name="Hazen T.C."/>
            <person name="Brockman F.J."/>
            <person name="Arkin A.P."/>
            <person name="Onstott T.C."/>
        </authorList>
    </citation>
    <scope>NUCLEOTIDE SEQUENCE [LARGE SCALE GENOMIC DNA]</scope>
    <source>
        <strain evidence="7 8">MP104C</strain>
    </source>
</reference>
<dbReference type="InterPro" id="IPR014777">
    <property type="entry name" value="4pyrrole_Mease_sub1"/>
</dbReference>
<dbReference type="InterPro" id="IPR006363">
    <property type="entry name" value="Cbl_synth_CobJ/CibH_dom"/>
</dbReference>
<dbReference type="Pfam" id="PF00590">
    <property type="entry name" value="TP_methylase"/>
    <property type="match status" value="1"/>
</dbReference>
<feature type="domain" description="Tetrapyrrole methylase" evidence="6">
    <location>
        <begin position="7"/>
        <end position="181"/>
    </location>
</feature>
<comment type="pathway">
    <text evidence="1">Cofactor biosynthesis; adenosylcobalamin biosynthesis.</text>
</comment>
<organism evidence="7 8">
    <name type="scientific">Desulforudis audaxviator (strain MP104C)</name>
    <dbReference type="NCBI Taxonomy" id="477974"/>
    <lineage>
        <taxon>Bacteria</taxon>
        <taxon>Bacillati</taxon>
        <taxon>Bacillota</taxon>
        <taxon>Clostridia</taxon>
        <taxon>Thermoanaerobacterales</taxon>
        <taxon>Candidatus Desulforudaceae</taxon>
        <taxon>Candidatus Desulforudis</taxon>
    </lineage>
</organism>